<feature type="non-terminal residue" evidence="8">
    <location>
        <position position="1"/>
    </location>
</feature>
<feature type="non-terminal residue" evidence="8">
    <location>
        <position position="1413"/>
    </location>
</feature>
<dbReference type="GO" id="GO:0000978">
    <property type="term" value="F:RNA polymerase II cis-regulatory region sequence-specific DNA binding"/>
    <property type="evidence" value="ECO:0007669"/>
    <property type="project" value="TreeGrafter"/>
</dbReference>
<protein>
    <submittedName>
        <fullName evidence="8">Uncharacterized protein</fullName>
    </submittedName>
</protein>
<evidence type="ECO:0000256" key="1">
    <source>
        <dbReference type="ARBA" id="ARBA00004167"/>
    </source>
</evidence>
<evidence type="ECO:0000256" key="6">
    <source>
        <dbReference type="ARBA" id="ARBA00023242"/>
    </source>
</evidence>
<evidence type="ECO:0000256" key="5">
    <source>
        <dbReference type="ARBA" id="ARBA00023163"/>
    </source>
</evidence>
<keyword evidence="3" id="KW-0805">Transcription regulation</keyword>
<feature type="compositionally biased region" description="Basic and acidic residues" evidence="7">
    <location>
        <begin position="138"/>
        <end position="151"/>
    </location>
</feature>
<dbReference type="GO" id="GO:0005634">
    <property type="term" value="C:nucleus"/>
    <property type="evidence" value="ECO:0007669"/>
    <property type="project" value="TreeGrafter"/>
</dbReference>
<feature type="compositionally biased region" description="Basic and acidic residues" evidence="7">
    <location>
        <begin position="343"/>
        <end position="357"/>
    </location>
</feature>
<evidence type="ECO:0000256" key="3">
    <source>
        <dbReference type="ARBA" id="ARBA00023015"/>
    </source>
</evidence>
<organism evidence="8 9">
    <name type="scientific">Nesidiocoris tenuis</name>
    <dbReference type="NCBI Taxonomy" id="355587"/>
    <lineage>
        <taxon>Eukaryota</taxon>
        <taxon>Metazoa</taxon>
        <taxon>Ecdysozoa</taxon>
        <taxon>Arthropoda</taxon>
        <taxon>Hexapoda</taxon>
        <taxon>Insecta</taxon>
        <taxon>Pterygota</taxon>
        <taxon>Neoptera</taxon>
        <taxon>Paraneoptera</taxon>
        <taxon>Hemiptera</taxon>
        <taxon>Heteroptera</taxon>
        <taxon>Panheteroptera</taxon>
        <taxon>Cimicomorpha</taxon>
        <taxon>Miridae</taxon>
        <taxon>Dicyphina</taxon>
        <taxon>Nesidiocoris</taxon>
    </lineage>
</organism>
<keyword evidence="5" id="KW-0804">Transcription</keyword>
<proteinExistence type="inferred from homology"/>
<dbReference type="GO" id="GO:0016020">
    <property type="term" value="C:membrane"/>
    <property type="evidence" value="ECO:0007669"/>
    <property type="project" value="UniProtKB-SubCell"/>
</dbReference>
<feature type="region of interest" description="Disordered" evidence="7">
    <location>
        <begin position="64"/>
        <end position="151"/>
    </location>
</feature>
<comment type="subcellular location">
    <subcellularLocation>
        <location evidence="1">Membrane</location>
        <topology evidence="1">Single-pass membrane protein</topology>
    </subcellularLocation>
</comment>
<comment type="similarity">
    <text evidence="2">Belongs to the bZIP family. ATF subfamily.</text>
</comment>
<feature type="region of interest" description="Disordered" evidence="7">
    <location>
        <begin position="335"/>
        <end position="357"/>
    </location>
</feature>
<sequence>SKRRLFSNKLTQLVRTIKNSRDKELTEITVKNGLQRKHSSQAIGLPGSDNDGTCPRHLWRSAKSRRRRRLHLHNGTSSAASSAFERRRARVGPPQRLAHPTTALVDPGTADSGGDADRQREKRLIRRRRRARVRRGRKYGERTRASETEDGAMTRDIRAGSHDADFSVGQSLPEQVSACPCVCLSESEQYGRNWKRKNLCFAFKDELTDCVRSERVVDAGRRKNGILKRVRDTLHLTLVGSSAFVIMTLFRSSFQEEKLFNFDNNRAVVSLQRSRMANFGPKNRPVVQTRIDGSVSDSCVVDFCSTSIARFGSRTGFSAPSSLLLGFSTRPPETLHNDISSPDSEKSEGVLKSTVSREEADNRTERFDFFFNFIFFLSKRLCILGKRNRQTGPGPSERAYRPLFVSRHAVQKPRLKMYYSALKQMRGLQWNSWTLEGAARSCEINAIFPGCRGTSDMLPPSLLGGAVLIVLSNFAQTLGAAEKCGSDGQQLKYLWGDALTDSPDCVGPNNITYPAAQIARAFRKSNALWGNGRTGRSGTLIDPHVTQKALLRAHAISSDADLLQPRHGRGMRDDSGGCGTTPSRLCRTRYNTTAPMYGVSLTSGQPVTIVQKFPDLLQQVVYEVCEFDGLLRFRFIVGRIVEVVTVVGMCWTCRDGSGGIHVGDDFNVFDAVERRSASVGNDISVPLETQISGRDGQRVEPFDAGTSTMPSESSFELPQEKTHERLGSNWRRPPVSPPVLDQPKNLQPQAQDIPRIQIVQQSGIFPVPKKATILTIDKNNIKIIKASKVSALDFYKAPFPGALPRRDDTFYVFSFSSDHLLVPAVAHNNTLRPKMSFIIPAVPPERSVSTTQSIVLKILSVNNRNSAETDQLGAKAKKRTYPGSAQAQLTSGDVDYPRRSRRYEFREEKTSEEKVAEMVDTECSSEQLRIDSAKILPISEPRIRAEFYCRRWIQTEFRACANENRWPADQQMEMFPTPTVTSATSPVLAVSPIRILLMIAPQVHRMTRMPTPRPKPNVSSRLLSLTYFILMATAAEAISSLRTRVLDHTQNYSVSRVHPNLQNRILFGKGHPACPLCLQSLGQIAEYSLSSRKKPKGTTPSADQPNDELLTPFSPIHLEGVTGMCFSTITTQITALYDVLLLGLERIDERAVLTMKSRQLGYEESMSLCLRESMAHLRELLNEFFDIFGLNTLKSSQNMIKSCHNFTFQNMEVLCVIYAPLVSFKLDHSLYDVEGLLWNGLALHGGDLPTRRFSRRFDKAAFTSLLTVSRNNRDSPPHCRPHGVGGTLSNWAPNGSSPGEWAIKNEHQDLSAGQAHVESSELIAHSYELSVAVLLTRVSLGAMKTFFNFKNKKQDAVMTVKENMAEGERKSHRREPSTSSLYMQVGKSDRSPFQFIKETTTESIFVDSPSCNE</sequence>
<gene>
    <name evidence="8" type="ORF">NTEN_LOCUS17330</name>
</gene>
<dbReference type="InterPro" id="IPR051882">
    <property type="entry name" value="ATF_bZIP_TF"/>
</dbReference>
<dbReference type="OrthoDB" id="10055432at2759"/>
<keyword evidence="4" id="KW-0238">DNA-binding</keyword>
<evidence type="ECO:0000256" key="4">
    <source>
        <dbReference type="ARBA" id="ARBA00023125"/>
    </source>
</evidence>
<evidence type="ECO:0000313" key="9">
    <source>
        <dbReference type="Proteomes" id="UP000479000"/>
    </source>
</evidence>
<name>A0A6H5H8C4_9HEMI</name>
<dbReference type="EMBL" id="CADCXU010025610">
    <property type="protein sequence ID" value="CAB0012623.1"/>
    <property type="molecule type" value="Genomic_DNA"/>
</dbReference>
<dbReference type="PANTHER" id="PTHR46164">
    <property type="entry name" value="ATF6, ISOFORM C"/>
    <property type="match status" value="1"/>
</dbReference>
<dbReference type="GO" id="GO:0000981">
    <property type="term" value="F:DNA-binding transcription factor activity, RNA polymerase II-specific"/>
    <property type="evidence" value="ECO:0007669"/>
    <property type="project" value="TreeGrafter"/>
</dbReference>
<feature type="compositionally biased region" description="Basic residues" evidence="7">
    <location>
        <begin position="123"/>
        <end position="137"/>
    </location>
</feature>
<evidence type="ECO:0000256" key="7">
    <source>
        <dbReference type="SAM" id="MobiDB-lite"/>
    </source>
</evidence>
<accession>A0A6H5H8C4</accession>
<feature type="region of interest" description="Disordered" evidence="7">
    <location>
        <begin position="1365"/>
        <end position="1384"/>
    </location>
</feature>
<keyword evidence="6" id="KW-0539">Nucleus</keyword>
<dbReference type="Proteomes" id="UP000479000">
    <property type="component" value="Unassembled WGS sequence"/>
</dbReference>
<dbReference type="GO" id="GO:0030968">
    <property type="term" value="P:endoplasmic reticulum unfolded protein response"/>
    <property type="evidence" value="ECO:0007669"/>
    <property type="project" value="TreeGrafter"/>
</dbReference>
<evidence type="ECO:0000256" key="2">
    <source>
        <dbReference type="ARBA" id="ARBA00009050"/>
    </source>
</evidence>
<evidence type="ECO:0000313" key="8">
    <source>
        <dbReference type="EMBL" id="CAB0012623.1"/>
    </source>
</evidence>
<dbReference type="PANTHER" id="PTHR46164:SF3">
    <property type="entry name" value="ATF6, ISOFORM C"/>
    <property type="match status" value="1"/>
</dbReference>
<reference evidence="8 9" key="1">
    <citation type="submission" date="2020-02" db="EMBL/GenBank/DDBJ databases">
        <authorList>
            <person name="Ferguson B K."/>
        </authorList>
    </citation>
    <scope>NUCLEOTIDE SEQUENCE [LARGE SCALE GENOMIC DNA]</scope>
</reference>
<keyword evidence="9" id="KW-1185">Reference proteome</keyword>